<keyword evidence="4" id="KW-1185">Reference proteome</keyword>
<dbReference type="Gene3D" id="1.10.260.40">
    <property type="entry name" value="lambda repressor-like DNA-binding domains"/>
    <property type="match status" value="1"/>
</dbReference>
<dbReference type="EMBL" id="CP012752">
    <property type="protein sequence ID" value="ALG07685.1"/>
    <property type="molecule type" value="Genomic_DNA"/>
</dbReference>
<feature type="domain" description="HTH cro/C1-type" evidence="1">
    <location>
        <begin position="1"/>
        <end position="53"/>
    </location>
</feature>
<sequence>MRERAELTASELAARSGVSLPYLSQLESGKRTNPRMPIRRALAQALGVTAADLPTSDTTTDEQ</sequence>
<gene>
    <name evidence="2" type="ORF">AOZ06_12575</name>
    <name evidence="3" type="ORF">AOZ06_12895</name>
</gene>
<organism evidence="3 4">
    <name type="scientific">Kibdelosporangium phytohabitans</name>
    <dbReference type="NCBI Taxonomy" id="860235"/>
    <lineage>
        <taxon>Bacteria</taxon>
        <taxon>Bacillati</taxon>
        <taxon>Actinomycetota</taxon>
        <taxon>Actinomycetes</taxon>
        <taxon>Pseudonocardiales</taxon>
        <taxon>Pseudonocardiaceae</taxon>
        <taxon>Kibdelosporangium</taxon>
    </lineage>
</organism>
<dbReference type="InterPro" id="IPR001387">
    <property type="entry name" value="Cro/C1-type_HTH"/>
</dbReference>
<name>A0A0N9HM64_9PSEU</name>
<dbReference type="KEGG" id="kphy:AOZ06_12575"/>
<dbReference type="PROSITE" id="PS50943">
    <property type="entry name" value="HTH_CROC1"/>
    <property type="match status" value="1"/>
</dbReference>
<dbReference type="Proteomes" id="UP000063699">
    <property type="component" value="Chromosome"/>
</dbReference>
<dbReference type="InterPro" id="IPR010982">
    <property type="entry name" value="Lambda_DNA-bd_dom_sf"/>
</dbReference>
<dbReference type="KEGG" id="kphy:AOZ06_12895"/>
<evidence type="ECO:0000313" key="2">
    <source>
        <dbReference type="EMBL" id="ALG07629.1"/>
    </source>
</evidence>
<accession>A0A0N9HM64</accession>
<dbReference type="SMART" id="SM00530">
    <property type="entry name" value="HTH_XRE"/>
    <property type="match status" value="1"/>
</dbReference>
<evidence type="ECO:0000313" key="3">
    <source>
        <dbReference type="EMBL" id="ALG07685.1"/>
    </source>
</evidence>
<evidence type="ECO:0000313" key="4">
    <source>
        <dbReference type="Proteomes" id="UP000063699"/>
    </source>
</evidence>
<protein>
    <recommendedName>
        <fullName evidence="1">HTH cro/C1-type domain-containing protein</fullName>
    </recommendedName>
</protein>
<dbReference type="GO" id="GO:0003677">
    <property type="term" value="F:DNA binding"/>
    <property type="evidence" value="ECO:0007669"/>
    <property type="project" value="InterPro"/>
</dbReference>
<dbReference type="EMBL" id="CP012752">
    <property type="protein sequence ID" value="ALG07629.1"/>
    <property type="molecule type" value="Genomic_DNA"/>
</dbReference>
<dbReference type="SUPFAM" id="SSF47413">
    <property type="entry name" value="lambda repressor-like DNA-binding domains"/>
    <property type="match status" value="1"/>
</dbReference>
<dbReference type="AlphaFoldDB" id="A0A0N9HM64"/>
<dbReference type="CDD" id="cd00093">
    <property type="entry name" value="HTH_XRE"/>
    <property type="match status" value="1"/>
</dbReference>
<reference evidence="3 4" key="1">
    <citation type="submission" date="2015-07" db="EMBL/GenBank/DDBJ databases">
        <title>Genome sequencing of Kibdelosporangium phytohabitans.</title>
        <authorList>
            <person name="Qin S."/>
            <person name="Xing K."/>
        </authorList>
    </citation>
    <scope>NUCLEOTIDE SEQUENCE [LARGE SCALE GENOMIC DNA]</scope>
    <source>
        <strain evidence="3 4">KLBMP1111</strain>
    </source>
</reference>
<evidence type="ECO:0000259" key="1">
    <source>
        <dbReference type="PROSITE" id="PS50943"/>
    </source>
</evidence>
<dbReference type="Pfam" id="PF13560">
    <property type="entry name" value="HTH_31"/>
    <property type="match status" value="1"/>
</dbReference>
<proteinExistence type="predicted"/>